<comment type="caution">
    <text evidence="2">The sequence shown here is derived from an EMBL/GenBank/DDBJ whole genome shotgun (WGS) entry which is preliminary data.</text>
</comment>
<dbReference type="Proteomes" id="UP000324479">
    <property type="component" value="Unassembled WGS sequence"/>
</dbReference>
<dbReference type="PANTHER" id="PTHR22602:SF0">
    <property type="entry name" value="TRANSFERASE CAF17, MITOCHONDRIAL-RELATED"/>
    <property type="match status" value="1"/>
</dbReference>
<keyword evidence="2" id="KW-0489">Methyltransferase</keyword>
<dbReference type="GO" id="GO:0032259">
    <property type="term" value="P:methylation"/>
    <property type="evidence" value="ECO:0007669"/>
    <property type="project" value="UniProtKB-KW"/>
</dbReference>
<evidence type="ECO:0000313" key="2">
    <source>
        <dbReference type="EMBL" id="KAA5543274.1"/>
    </source>
</evidence>
<dbReference type="AlphaFoldDB" id="A0A5M6D6V6"/>
<evidence type="ECO:0000256" key="1">
    <source>
        <dbReference type="ARBA" id="ARBA00022946"/>
    </source>
</evidence>
<keyword evidence="1" id="KW-0809">Transit peptide</keyword>
<dbReference type="InterPro" id="IPR027266">
    <property type="entry name" value="TrmE/GcvT-like"/>
</dbReference>
<proteinExistence type="predicted"/>
<protein>
    <submittedName>
        <fullName evidence="2">Aminomethyltransferase</fullName>
    </submittedName>
</protein>
<reference evidence="2 3" key="1">
    <citation type="submission" date="2019-08" db="EMBL/GenBank/DDBJ databases">
        <authorList>
            <person name="Dhanesh K."/>
            <person name="Kumar G."/>
            <person name="Sasikala C."/>
            <person name="Venkata Ramana C."/>
        </authorList>
    </citation>
    <scope>NUCLEOTIDE SEQUENCE [LARGE SCALE GENOMIC DNA]</scope>
    <source>
        <strain evidence="2 3">JC645</strain>
    </source>
</reference>
<name>A0A5M6D6V6_9BACT</name>
<dbReference type="PANTHER" id="PTHR22602">
    <property type="entry name" value="TRANSFERASE CAF17, MITOCHONDRIAL-RELATED"/>
    <property type="match status" value="1"/>
</dbReference>
<dbReference type="EMBL" id="VWOX01000006">
    <property type="protein sequence ID" value="KAA5543274.1"/>
    <property type="molecule type" value="Genomic_DNA"/>
</dbReference>
<keyword evidence="3" id="KW-1185">Reference proteome</keyword>
<accession>A0A5M6D6V6</accession>
<organism evidence="2 3">
    <name type="scientific">Roseiconus nitratireducens</name>
    <dbReference type="NCBI Taxonomy" id="2605748"/>
    <lineage>
        <taxon>Bacteria</taxon>
        <taxon>Pseudomonadati</taxon>
        <taxon>Planctomycetota</taxon>
        <taxon>Planctomycetia</taxon>
        <taxon>Pirellulales</taxon>
        <taxon>Pirellulaceae</taxon>
        <taxon>Roseiconus</taxon>
    </lineage>
</organism>
<dbReference type="NCBIfam" id="TIGR03317">
    <property type="entry name" value="ygfZ_signature"/>
    <property type="match status" value="1"/>
</dbReference>
<dbReference type="SUPFAM" id="SSF103025">
    <property type="entry name" value="Folate-binding domain"/>
    <property type="match status" value="1"/>
</dbReference>
<dbReference type="GO" id="GO:0016226">
    <property type="term" value="P:iron-sulfur cluster assembly"/>
    <property type="evidence" value="ECO:0007669"/>
    <property type="project" value="TreeGrafter"/>
</dbReference>
<dbReference type="InterPro" id="IPR017703">
    <property type="entry name" value="YgfZ/GCV_T_CS"/>
</dbReference>
<gene>
    <name evidence="2" type="ORF">FYK55_12480</name>
</gene>
<evidence type="ECO:0000313" key="3">
    <source>
        <dbReference type="Proteomes" id="UP000324479"/>
    </source>
</evidence>
<dbReference type="GO" id="GO:0008168">
    <property type="term" value="F:methyltransferase activity"/>
    <property type="evidence" value="ECO:0007669"/>
    <property type="project" value="UniProtKB-KW"/>
</dbReference>
<keyword evidence="2" id="KW-0808">Transferase</keyword>
<dbReference type="InterPro" id="IPR045179">
    <property type="entry name" value="YgfZ/GcvT"/>
</dbReference>
<dbReference type="PIRSF" id="PIRSF006487">
    <property type="entry name" value="GcvT"/>
    <property type="match status" value="1"/>
</dbReference>
<sequence length="283" mass="30151">MSSVTVLDLVGADAGAILHNLTTNEVKSLAEGVGCETFITDVRGRTLAHVYAFRTAEGFRMVGAPGQASMIAAHADRYTIREDAVAVDRSDLFTAYVVSPAAAQAEFSSMDWEERGAQALDVDWLGPGTMLLLAESADVIERELAHLTVACGDDASFHHNRVVAGFPWYGVDLSDRNLPQEAARNESAISFVKGCYLGQETVARLDALGQVQKQLVCWRTEGTVPEPGSEVSAGEKVVGRLTSIAMESDDTALAIGMARRSHFDPGSVAQGQGFTATVIQSNS</sequence>
<dbReference type="Gene3D" id="3.30.1360.120">
    <property type="entry name" value="Probable tRNA modification gtpase trme, domain 1"/>
    <property type="match status" value="1"/>
</dbReference>